<feature type="region of interest" description="Disordered" evidence="10">
    <location>
        <begin position="372"/>
        <end position="394"/>
    </location>
</feature>
<dbReference type="GO" id="GO:0030313">
    <property type="term" value="C:cell envelope"/>
    <property type="evidence" value="ECO:0007669"/>
    <property type="project" value="UniProtKB-SubCell"/>
</dbReference>
<evidence type="ECO:0000259" key="15">
    <source>
        <dbReference type="Pfam" id="PF25967"/>
    </source>
</evidence>
<evidence type="ECO:0000259" key="12">
    <source>
        <dbReference type="Pfam" id="PF25876"/>
    </source>
</evidence>
<feature type="domain" description="Multidrug resistance protein MdtA-like alpha-helical hairpin" evidence="12">
    <location>
        <begin position="106"/>
        <end position="183"/>
    </location>
</feature>
<reference evidence="16 17" key="1">
    <citation type="submission" date="2016-10" db="EMBL/GenBank/DDBJ databases">
        <authorList>
            <person name="de Groot N.N."/>
        </authorList>
    </citation>
    <scope>NUCLEOTIDE SEQUENCE [LARGE SCALE GENOMIC DNA]</scope>
    <source>
        <strain evidence="16 17">JCM 18415</strain>
    </source>
</reference>
<dbReference type="PANTHER" id="PTHR30469">
    <property type="entry name" value="MULTIDRUG RESISTANCE PROTEIN MDTA"/>
    <property type="match status" value="1"/>
</dbReference>
<dbReference type="InterPro" id="IPR058624">
    <property type="entry name" value="MdtA-like_HH"/>
</dbReference>
<keyword evidence="5" id="KW-1003">Cell membrane</keyword>
<evidence type="ECO:0000256" key="6">
    <source>
        <dbReference type="ARBA" id="ARBA00022519"/>
    </source>
</evidence>
<protein>
    <submittedName>
        <fullName evidence="16">Membrane fusion protein, macrolide-specific efflux system</fullName>
    </submittedName>
</protein>
<dbReference type="GO" id="GO:0015562">
    <property type="term" value="F:efflux transmembrane transporter activity"/>
    <property type="evidence" value="ECO:0007669"/>
    <property type="project" value="TreeGrafter"/>
</dbReference>
<dbReference type="InterPro" id="IPR058625">
    <property type="entry name" value="MdtA-like_BSH"/>
</dbReference>
<dbReference type="OrthoDB" id="9791520at2"/>
<evidence type="ECO:0000256" key="11">
    <source>
        <dbReference type="SAM" id="Phobius"/>
    </source>
</evidence>
<dbReference type="GO" id="GO:0019898">
    <property type="term" value="C:extrinsic component of membrane"/>
    <property type="evidence" value="ECO:0007669"/>
    <property type="project" value="InterPro"/>
</dbReference>
<dbReference type="InterPro" id="IPR030190">
    <property type="entry name" value="MacA_alpha-hairpin_sf"/>
</dbReference>
<dbReference type="NCBIfam" id="TIGR01730">
    <property type="entry name" value="RND_mfp"/>
    <property type="match status" value="1"/>
</dbReference>
<organism evidence="16 17">
    <name type="scientific">Halopseudomonas formosensis</name>
    <dbReference type="NCBI Taxonomy" id="1002526"/>
    <lineage>
        <taxon>Bacteria</taxon>
        <taxon>Pseudomonadati</taxon>
        <taxon>Pseudomonadota</taxon>
        <taxon>Gammaproteobacteria</taxon>
        <taxon>Pseudomonadales</taxon>
        <taxon>Pseudomonadaceae</taxon>
        <taxon>Halopseudomonas</taxon>
    </lineage>
</organism>
<dbReference type="InterPro" id="IPR006143">
    <property type="entry name" value="RND_pump_MFP"/>
</dbReference>
<dbReference type="SUPFAM" id="SSF111369">
    <property type="entry name" value="HlyD-like secretion proteins"/>
    <property type="match status" value="1"/>
</dbReference>
<dbReference type="GO" id="GO:1990281">
    <property type="term" value="C:efflux pump complex"/>
    <property type="evidence" value="ECO:0007669"/>
    <property type="project" value="TreeGrafter"/>
</dbReference>
<evidence type="ECO:0000259" key="14">
    <source>
        <dbReference type="Pfam" id="PF25944"/>
    </source>
</evidence>
<dbReference type="PANTHER" id="PTHR30469:SF33">
    <property type="entry name" value="SLR1207 PROTEIN"/>
    <property type="match status" value="1"/>
</dbReference>
<dbReference type="InterPro" id="IPR058627">
    <property type="entry name" value="MdtA-like_C"/>
</dbReference>
<feature type="coiled-coil region" evidence="9">
    <location>
        <begin position="145"/>
        <end position="179"/>
    </location>
</feature>
<dbReference type="InterPro" id="IPR058626">
    <property type="entry name" value="MdtA-like_b-barrel"/>
</dbReference>
<dbReference type="RefSeq" id="WP_090537698.1">
    <property type="nucleotide sequence ID" value="NZ_FOYD01000002.1"/>
</dbReference>
<feature type="compositionally biased region" description="Low complexity" evidence="10">
    <location>
        <begin position="374"/>
        <end position="387"/>
    </location>
</feature>
<feature type="domain" description="Multidrug resistance protein MdtA-like beta-barrel" evidence="14">
    <location>
        <begin position="221"/>
        <end position="295"/>
    </location>
</feature>
<keyword evidence="8 11" id="KW-0472">Membrane</keyword>
<dbReference type="Gene3D" id="6.10.140.1990">
    <property type="match status" value="1"/>
</dbReference>
<feature type="domain" description="Multidrug resistance protein MdtA-like barrel-sandwich hybrid" evidence="13">
    <location>
        <begin position="59"/>
        <end position="214"/>
    </location>
</feature>
<evidence type="ECO:0000256" key="3">
    <source>
        <dbReference type="ARBA" id="ARBA00009477"/>
    </source>
</evidence>
<evidence type="ECO:0000313" key="17">
    <source>
        <dbReference type="Proteomes" id="UP000242815"/>
    </source>
</evidence>
<dbReference type="GO" id="GO:1990195">
    <property type="term" value="C:macrolide transmembrane transporter complex"/>
    <property type="evidence" value="ECO:0007669"/>
    <property type="project" value="InterPro"/>
</dbReference>
<evidence type="ECO:0000256" key="5">
    <source>
        <dbReference type="ARBA" id="ARBA00022475"/>
    </source>
</evidence>
<evidence type="ECO:0000256" key="1">
    <source>
        <dbReference type="ARBA" id="ARBA00004533"/>
    </source>
</evidence>
<evidence type="ECO:0000259" key="13">
    <source>
        <dbReference type="Pfam" id="PF25917"/>
    </source>
</evidence>
<keyword evidence="7 9" id="KW-0175">Coiled coil</keyword>
<dbReference type="Pfam" id="PF25944">
    <property type="entry name" value="Beta-barrel_RND"/>
    <property type="match status" value="1"/>
</dbReference>
<comment type="similarity">
    <text evidence="3">Belongs to the membrane fusion protein (MFP) (TC 8.A.1) family.</text>
</comment>
<keyword evidence="11" id="KW-0812">Transmembrane</keyword>
<evidence type="ECO:0000256" key="10">
    <source>
        <dbReference type="SAM" id="MobiDB-lite"/>
    </source>
</evidence>
<feature type="transmembrane region" description="Helical" evidence="11">
    <location>
        <begin position="7"/>
        <end position="25"/>
    </location>
</feature>
<dbReference type="GO" id="GO:1990961">
    <property type="term" value="P:xenobiotic detoxification by transmembrane export across the plasma membrane"/>
    <property type="evidence" value="ECO:0007669"/>
    <property type="project" value="InterPro"/>
</dbReference>
<gene>
    <name evidence="16" type="ORF">SAMN05216578_102439</name>
</gene>
<proteinExistence type="inferred from homology"/>
<evidence type="ECO:0000256" key="2">
    <source>
        <dbReference type="ARBA" id="ARBA00004635"/>
    </source>
</evidence>
<name>A0A1I6AUM1_9GAMM</name>
<evidence type="ECO:0000313" key="16">
    <source>
        <dbReference type="EMBL" id="SFQ72461.1"/>
    </source>
</evidence>
<dbReference type="Pfam" id="PF25876">
    <property type="entry name" value="HH_MFP_RND"/>
    <property type="match status" value="1"/>
</dbReference>
<dbReference type="Gene3D" id="6.20.50.140">
    <property type="match status" value="1"/>
</dbReference>
<evidence type="ECO:0000256" key="4">
    <source>
        <dbReference type="ARBA" id="ARBA00022448"/>
    </source>
</evidence>
<dbReference type="Pfam" id="PF25917">
    <property type="entry name" value="BSH_RND"/>
    <property type="match status" value="1"/>
</dbReference>
<dbReference type="Proteomes" id="UP000242815">
    <property type="component" value="Unassembled WGS sequence"/>
</dbReference>
<evidence type="ECO:0000256" key="7">
    <source>
        <dbReference type="ARBA" id="ARBA00023054"/>
    </source>
</evidence>
<dbReference type="AlphaFoldDB" id="A0A1I6AUM1"/>
<evidence type="ECO:0000256" key="9">
    <source>
        <dbReference type="SAM" id="Coils"/>
    </source>
</evidence>
<dbReference type="Pfam" id="PF25967">
    <property type="entry name" value="RND-MFP_C"/>
    <property type="match status" value="1"/>
</dbReference>
<accession>A0A1I6AUM1</accession>
<keyword evidence="6" id="KW-0997">Cell inner membrane</keyword>
<sequence length="394" mass="42506">MTLNRRFLGTVAVLAVIAGVAWYFLLGQQRGGPELVTAPVERTDIEDSVTALGTLEPLNYVDVGTQVSGQLKVLHVIEGQQVEEGQLLAEIDPTIYLAKVEATEAQLENLKAQLADREATQVLARLQAERQHNLIKLNATSQESVEQADASLRSANAQITALKAQIRQLESQLKEAQADLGYTRIHAPMSGTVVDQLANQGQTLNANQTAPVIVQIADLSTMTVRTQVSEADITQLEEGMPVWFTTLGQPDVRREGVLRQILPTPEVVNNVVLFNALFDVPNPDGKLLPQMSAQVFFVKASARNALSIPVSALQPAGRPAPGEARGTDADGKRYRVRVLVNGQPEERIITVGVMTRVSAEVLDGLEEGDQVVIGGSRPAGGASAARPMQPRPRF</sequence>
<comment type="subcellular location">
    <subcellularLocation>
        <location evidence="1">Cell inner membrane</location>
    </subcellularLocation>
    <subcellularLocation>
        <location evidence="2">Membrane</location>
        <topology evidence="2">Lipid-anchor</topology>
    </subcellularLocation>
</comment>
<keyword evidence="4" id="KW-0813">Transport</keyword>
<dbReference type="EMBL" id="FOYD01000002">
    <property type="protein sequence ID" value="SFQ72461.1"/>
    <property type="molecule type" value="Genomic_DNA"/>
</dbReference>
<keyword evidence="11" id="KW-1133">Transmembrane helix</keyword>
<evidence type="ECO:0000256" key="8">
    <source>
        <dbReference type="ARBA" id="ARBA00023136"/>
    </source>
</evidence>
<dbReference type="Gene3D" id="2.40.30.170">
    <property type="match status" value="1"/>
</dbReference>
<dbReference type="STRING" id="1002526.SAMN05216578_102439"/>
<feature type="domain" description="Multidrug resistance protein MdtA-like C-terminal permuted SH3" evidence="15">
    <location>
        <begin position="320"/>
        <end position="375"/>
    </location>
</feature>
<dbReference type="Gene3D" id="2.40.50.100">
    <property type="match status" value="1"/>
</dbReference>